<dbReference type="EMBL" id="KN832870">
    <property type="protein sequence ID" value="KIN08009.1"/>
    <property type="molecule type" value="Genomic_DNA"/>
</dbReference>
<name>A0A0C3D9J6_OIDMZ</name>
<evidence type="ECO:0000313" key="2">
    <source>
        <dbReference type="EMBL" id="KIN08009.1"/>
    </source>
</evidence>
<dbReference type="HOGENOM" id="CLU_1156690_0_0_1"/>
<reference evidence="2 3" key="1">
    <citation type="submission" date="2014-04" db="EMBL/GenBank/DDBJ databases">
        <authorList>
            <consortium name="DOE Joint Genome Institute"/>
            <person name="Kuo A."/>
            <person name="Martino E."/>
            <person name="Perotto S."/>
            <person name="Kohler A."/>
            <person name="Nagy L.G."/>
            <person name="Floudas D."/>
            <person name="Copeland A."/>
            <person name="Barry K.W."/>
            <person name="Cichocki N."/>
            <person name="Veneault-Fourrey C."/>
            <person name="LaButti K."/>
            <person name="Lindquist E.A."/>
            <person name="Lipzen A."/>
            <person name="Lundell T."/>
            <person name="Morin E."/>
            <person name="Murat C."/>
            <person name="Sun H."/>
            <person name="Tunlid A."/>
            <person name="Henrissat B."/>
            <person name="Grigoriev I.V."/>
            <person name="Hibbett D.S."/>
            <person name="Martin F."/>
            <person name="Nordberg H.P."/>
            <person name="Cantor M.N."/>
            <person name="Hua S.X."/>
        </authorList>
    </citation>
    <scope>NUCLEOTIDE SEQUENCE [LARGE SCALE GENOMIC DNA]</scope>
    <source>
        <strain evidence="2 3">Zn</strain>
    </source>
</reference>
<evidence type="ECO:0000313" key="3">
    <source>
        <dbReference type="Proteomes" id="UP000054321"/>
    </source>
</evidence>
<dbReference type="InParanoid" id="A0A0C3D9J6"/>
<accession>A0A0C3D9J6</accession>
<gene>
    <name evidence="2" type="ORF">OIDMADRAFT_140491</name>
</gene>
<keyword evidence="3" id="KW-1185">Reference proteome</keyword>
<proteinExistence type="predicted"/>
<protein>
    <submittedName>
        <fullName evidence="2">Uncharacterized protein</fullName>
    </submittedName>
</protein>
<sequence>MVDGDCGGGNSRGGDVGGRPGIVLSVPKRRVCLLDPGKVEQLPCRGSGAAATRTSDGDLDAPIKNPQIFPVLRLPQAPSPLLLLSAFRALQRKAKLPSETPDQPDDVGVISQAHAVISVASGGFCAPRPVRFILRDSPQLLEEASSPSPLPPRIRYYVHARRRRRDGRACWRKVGRRIVQDSPVPWVRRGYAPLQVGRILCFPYQTLLNSMISAPPNTRPAPSDHTGPLAMAERWHRAAS</sequence>
<evidence type="ECO:0000256" key="1">
    <source>
        <dbReference type="SAM" id="MobiDB-lite"/>
    </source>
</evidence>
<dbReference type="AlphaFoldDB" id="A0A0C3D9J6"/>
<reference evidence="3" key="2">
    <citation type="submission" date="2015-01" db="EMBL/GenBank/DDBJ databases">
        <title>Evolutionary Origins and Diversification of the Mycorrhizal Mutualists.</title>
        <authorList>
            <consortium name="DOE Joint Genome Institute"/>
            <consortium name="Mycorrhizal Genomics Consortium"/>
            <person name="Kohler A."/>
            <person name="Kuo A."/>
            <person name="Nagy L.G."/>
            <person name="Floudas D."/>
            <person name="Copeland A."/>
            <person name="Barry K.W."/>
            <person name="Cichocki N."/>
            <person name="Veneault-Fourrey C."/>
            <person name="LaButti K."/>
            <person name="Lindquist E.A."/>
            <person name="Lipzen A."/>
            <person name="Lundell T."/>
            <person name="Morin E."/>
            <person name="Murat C."/>
            <person name="Riley R."/>
            <person name="Ohm R."/>
            <person name="Sun H."/>
            <person name="Tunlid A."/>
            <person name="Henrissat B."/>
            <person name="Grigoriev I.V."/>
            <person name="Hibbett D.S."/>
            <person name="Martin F."/>
        </authorList>
    </citation>
    <scope>NUCLEOTIDE SEQUENCE [LARGE SCALE GENOMIC DNA]</scope>
    <source>
        <strain evidence="3">Zn</strain>
    </source>
</reference>
<feature type="region of interest" description="Disordered" evidence="1">
    <location>
        <begin position="1"/>
        <end position="20"/>
    </location>
</feature>
<dbReference type="Proteomes" id="UP000054321">
    <property type="component" value="Unassembled WGS sequence"/>
</dbReference>
<organism evidence="2 3">
    <name type="scientific">Oidiodendron maius (strain Zn)</name>
    <dbReference type="NCBI Taxonomy" id="913774"/>
    <lineage>
        <taxon>Eukaryota</taxon>
        <taxon>Fungi</taxon>
        <taxon>Dikarya</taxon>
        <taxon>Ascomycota</taxon>
        <taxon>Pezizomycotina</taxon>
        <taxon>Leotiomycetes</taxon>
        <taxon>Leotiomycetes incertae sedis</taxon>
        <taxon>Myxotrichaceae</taxon>
        <taxon>Oidiodendron</taxon>
    </lineage>
</organism>